<dbReference type="InterPro" id="IPR030960">
    <property type="entry name" value="DHQS/DOIS_N"/>
</dbReference>
<gene>
    <name evidence="5" type="primary">griH1</name>
    <name evidence="5" type="ordered locus">BN6_21370</name>
</gene>
<accession>K0JXI9</accession>
<dbReference type="GO" id="GO:0016491">
    <property type="term" value="F:oxidoreductase activity"/>
    <property type="evidence" value="ECO:0007669"/>
    <property type="project" value="InterPro"/>
</dbReference>
<keyword evidence="6" id="KW-1185">Reference proteome</keyword>
<dbReference type="GO" id="GO:0008652">
    <property type="term" value="P:amino acid biosynthetic process"/>
    <property type="evidence" value="ECO:0007669"/>
    <property type="project" value="UniProtKB-KW"/>
</dbReference>
<organism evidence="5 6">
    <name type="scientific">Saccharothrix espanaensis (strain ATCC 51144 / DSM 44229 / JCM 9112 / NBRC 15066 / NRRL 15764)</name>
    <dbReference type="NCBI Taxonomy" id="1179773"/>
    <lineage>
        <taxon>Bacteria</taxon>
        <taxon>Bacillati</taxon>
        <taxon>Actinomycetota</taxon>
        <taxon>Actinomycetes</taxon>
        <taxon>Pseudonocardiales</taxon>
        <taxon>Pseudonocardiaceae</taxon>
        <taxon>Saccharothrix</taxon>
    </lineage>
</organism>
<dbReference type="Proteomes" id="UP000006281">
    <property type="component" value="Chromosome"/>
</dbReference>
<evidence type="ECO:0000256" key="1">
    <source>
        <dbReference type="ARBA" id="ARBA00022605"/>
    </source>
</evidence>
<keyword evidence="2" id="KW-0057">Aromatic amino acid biosynthesis</keyword>
<evidence type="ECO:0000259" key="4">
    <source>
        <dbReference type="Pfam" id="PF26558"/>
    </source>
</evidence>
<dbReference type="Pfam" id="PF01959">
    <property type="entry name" value="DHQS"/>
    <property type="match status" value="1"/>
</dbReference>
<sequence>MPPGHRIRPDRRASPHWNAVGGWFGVKFAWIDIRAVDARHREAVVDAAVHAGLGGVLDHRLETLATLPPTVTKVLLPGPGEVPPAEAAGACDVVLTRVATFTELDKLKLVAGEVDAHAGAFVEVVDDLTLRVACAAVQALEHTVVRFRDPTKIPLEIVIAAADRAPGLLVCEADGIEEARIVLDVLEKGSDGLLVAPRDANDVFDVDKLLRTATPDLALTTLTVRSVEHNGLGDRICVDTCTHFREDEGILVGSFAHGFVLCVSETHPLPYMPTRPFRVNAGALHSYVFGADNRTNYLSELKAGSTVLGVTADGRTRRIVVGRVKLESRPLLTVHATAPDGTEVALTLQDDWHVRVLGPGAAVLNSTELEPGDQLLGYLATDKRHVGWPVGEFCIEK</sequence>
<keyword evidence="1" id="KW-0028">Amino-acid biosynthesis</keyword>
<dbReference type="GO" id="GO:0009073">
    <property type="term" value="P:aromatic amino acid family biosynthetic process"/>
    <property type="evidence" value="ECO:0007669"/>
    <property type="project" value="UniProtKB-KW"/>
</dbReference>
<dbReference type="Pfam" id="PF26558">
    <property type="entry name" value="DHQS_2nd"/>
    <property type="match status" value="1"/>
</dbReference>
<dbReference type="KEGG" id="sesp:BN6_21370"/>
<dbReference type="EMBL" id="HE804045">
    <property type="protein sequence ID" value="CCH29459.1"/>
    <property type="molecule type" value="Genomic_DNA"/>
</dbReference>
<dbReference type="PATRIC" id="fig|1179773.3.peg.2133"/>
<dbReference type="AlphaFoldDB" id="K0JXI9"/>
<evidence type="ECO:0000259" key="3">
    <source>
        <dbReference type="Pfam" id="PF01959"/>
    </source>
</evidence>
<dbReference type="InterPro" id="IPR056179">
    <property type="entry name" value="DHQS_C"/>
</dbReference>
<dbReference type="HOGENOM" id="CLU_056379_1_0_11"/>
<dbReference type="STRING" id="1179773.BN6_21370"/>
<feature type="domain" description="3-dehydroquinate synthase C-terminal" evidence="4">
    <location>
        <begin position="222"/>
        <end position="397"/>
    </location>
</feature>
<proteinExistence type="predicted"/>
<dbReference type="NCBIfam" id="NF002625">
    <property type="entry name" value="PRK02290.1-3"/>
    <property type="match status" value="1"/>
</dbReference>
<evidence type="ECO:0000313" key="5">
    <source>
        <dbReference type="EMBL" id="CCH29459.1"/>
    </source>
</evidence>
<evidence type="ECO:0000256" key="2">
    <source>
        <dbReference type="ARBA" id="ARBA00023141"/>
    </source>
</evidence>
<dbReference type="eggNOG" id="COG1465">
    <property type="taxonomic scope" value="Bacteria"/>
</dbReference>
<dbReference type="PANTHER" id="PTHR33563">
    <property type="match status" value="1"/>
</dbReference>
<evidence type="ECO:0000313" key="6">
    <source>
        <dbReference type="Proteomes" id="UP000006281"/>
    </source>
</evidence>
<dbReference type="GO" id="GO:0003856">
    <property type="term" value="F:3-dehydroquinate synthase activity"/>
    <property type="evidence" value="ECO:0007669"/>
    <property type="project" value="InterPro"/>
</dbReference>
<dbReference type="InterPro" id="IPR002812">
    <property type="entry name" value="DHQS"/>
</dbReference>
<feature type="domain" description="3-dehydroquinate synthase N-terminal" evidence="3">
    <location>
        <begin position="27"/>
        <end position="209"/>
    </location>
</feature>
<name>K0JXI9_SACES</name>
<reference evidence="5 6" key="1">
    <citation type="journal article" date="2012" name="BMC Genomics">
        <title>Complete genome sequence of Saccharothrix espanaensis DSM 44229T and comparison to the other completely sequenced Pseudonocardiaceae.</title>
        <authorList>
            <person name="Strobel T."/>
            <person name="Al-Dilaimi A."/>
            <person name="Blom J."/>
            <person name="Gessner A."/>
            <person name="Kalinowski J."/>
            <person name="Luzhetska M."/>
            <person name="Puhler A."/>
            <person name="Szczepanowski R."/>
            <person name="Bechthold A."/>
            <person name="Ruckert C."/>
        </authorList>
    </citation>
    <scope>NUCLEOTIDE SEQUENCE [LARGE SCALE GENOMIC DNA]</scope>
    <source>
        <strain evidence="6">ATCC 51144 / DSM 44229 / JCM 9112 / NBRC 15066 / NRRL 15764</strain>
    </source>
</reference>
<dbReference type="PANTHER" id="PTHR33563:SF1">
    <property type="entry name" value="3-DEHYDROQUINATE SYNTHASE"/>
    <property type="match status" value="1"/>
</dbReference>
<protein>
    <submittedName>
        <fullName evidence="5">3-amino-4-hydroxybenzoic acid synthase</fullName>
    </submittedName>
</protein>